<organism evidence="3 4">
    <name type="scientific">Streptococcus cuniculipharyngis</name>
    <dbReference type="NCBI Taxonomy" id="1562651"/>
    <lineage>
        <taxon>Bacteria</taxon>
        <taxon>Bacillati</taxon>
        <taxon>Bacillota</taxon>
        <taxon>Bacilli</taxon>
        <taxon>Lactobacillales</taxon>
        <taxon>Streptococcaceae</taxon>
        <taxon>Streptococcus</taxon>
    </lineage>
</organism>
<keyword evidence="1" id="KW-1133">Transmembrane helix</keyword>
<protein>
    <submittedName>
        <fullName evidence="3">VanZ family protein</fullName>
    </submittedName>
</protein>
<evidence type="ECO:0000313" key="4">
    <source>
        <dbReference type="Proteomes" id="UP000317430"/>
    </source>
</evidence>
<dbReference type="PANTHER" id="PTHR36834:SF2">
    <property type="entry name" value="MEMBRANE PROTEIN"/>
    <property type="match status" value="1"/>
</dbReference>
<feature type="transmembrane region" description="Helical" evidence="1">
    <location>
        <begin position="6"/>
        <end position="24"/>
    </location>
</feature>
<accession>A0A5C5SG25</accession>
<dbReference type="InterPro" id="IPR006976">
    <property type="entry name" value="VanZ-like"/>
</dbReference>
<dbReference type="OrthoDB" id="4822551at2"/>
<keyword evidence="4" id="KW-1185">Reference proteome</keyword>
<evidence type="ECO:0000259" key="2">
    <source>
        <dbReference type="Pfam" id="PF04892"/>
    </source>
</evidence>
<sequence length="156" mass="18190">MKKRSWLLLGMLVYGGLICLMCFSPQQEVVHTKTPGIQYMGPVPFLLIPFNTLVNYSQIRNWWDLAWLIGQNLMNIFLLYPLVFLLLLWDSRWRSYRSVLGLGFGLSLLIELGQVVLDILFQINRVFEIDDLLTNTLGALLAYLTYQYLAQKRIEQ</sequence>
<gene>
    <name evidence="3" type="ORF">FRX57_03210</name>
</gene>
<dbReference type="PANTHER" id="PTHR36834">
    <property type="entry name" value="MEMBRANE PROTEIN-RELATED"/>
    <property type="match status" value="1"/>
</dbReference>
<evidence type="ECO:0000256" key="1">
    <source>
        <dbReference type="SAM" id="Phobius"/>
    </source>
</evidence>
<keyword evidence="1" id="KW-0472">Membrane</keyword>
<proteinExistence type="predicted"/>
<dbReference type="EMBL" id="VOHL01000001">
    <property type="protein sequence ID" value="TWS99220.1"/>
    <property type="molecule type" value="Genomic_DNA"/>
</dbReference>
<dbReference type="RefSeq" id="WP_146566566.1">
    <property type="nucleotide sequence ID" value="NZ_VOHL01000001.1"/>
</dbReference>
<evidence type="ECO:0000313" key="3">
    <source>
        <dbReference type="EMBL" id="TWS99220.1"/>
    </source>
</evidence>
<dbReference type="AlphaFoldDB" id="A0A5C5SG25"/>
<reference evidence="3 4" key="1">
    <citation type="submission" date="2019-08" db="EMBL/GenBank/DDBJ databases">
        <authorList>
            <person name="Lei W."/>
        </authorList>
    </citation>
    <scope>NUCLEOTIDE SEQUENCE [LARGE SCALE GENOMIC DNA]</scope>
    <source>
        <strain evidence="3 4">CCUG 66496</strain>
    </source>
</reference>
<feature type="transmembrane region" description="Helical" evidence="1">
    <location>
        <begin position="36"/>
        <end position="54"/>
    </location>
</feature>
<dbReference type="Proteomes" id="UP000317430">
    <property type="component" value="Unassembled WGS sequence"/>
</dbReference>
<keyword evidence="1" id="KW-0812">Transmembrane</keyword>
<dbReference type="Pfam" id="PF04892">
    <property type="entry name" value="VanZ"/>
    <property type="match status" value="1"/>
</dbReference>
<comment type="caution">
    <text evidence="3">The sequence shown here is derived from an EMBL/GenBank/DDBJ whole genome shotgun (WGS) entry which is preliminary data.</text>
</comment>
<dbReference type="InterPro" id="IPR053150">
    <property type="entry name" value="Teicoplanin_resist-assoc"/>
</dbReference>
<name>A0A5C5SG25_9STRE</name>
<feature type="domain" description="VanZ-like" evidence="2">
    <location>
        <begin position="12"/>
        <end position="147"/>
    </location>
</feature>
<feature type="transmembrane region" description="Helical" evidence="1">
    <location>
        <begin position="66"/>
        <end position="87"/>
    </location>
</feature>
<feature type="transmembrane region" description="Helical" evidence="1">
    <location>
        <begin position="99"/>
        <end position="120"/>
    </location>
</feature>